<dbReference type="Proteomes" id="UP000824120">
    <property type="component" value="Chromosome 8"/>
</dbReference>
<dbReference type="EMBL" id="JACXVP010000008">
    <property type="protein sequence ID" value="KAG5591660.1"/>
    <property type="molecule type" value="Genomic_DNA"/>
</dbReference>
<accession>A0A9J5XWT4</accession>
<feature type="region of interest" description="Disordered" evidence="1">
    <location>
        <begin position="48"/>
        <end position="70"/>
    </location>
</feature>
<name>A0A9J5XWT4_SOLCO</name>
<sequence>MQLIHFISYQTTSNGKSFYHQSTFLNSFVLLNKNHDEFSIDVQKFEKSYHQSKEKKEQERKAKRKRRRVI</sequence>
<evidence type="ECO:0000256" key="1">
    <source>
        <dbReference type="SAM" id="MobiDB-lite"/>
    </source>
</evidence>
<reference evidence="2 3" key="1">
    <citation type="submission" date="2020-09" db="EMBL/GenBank/DDBJ databases">
        <title>De no assembly of potato wild relative species, Solanum commersonii.</title>
        <authorList>
            <person name="Cho K."/>
        </authorList>
    </citation>
    <scope>NUCLEOTIDE SEQUENCE [LARGE SCALE GENOMIC DNA]</scope>
    <source>
        <strain evidence="2">LZ3.2</strain>
        <tissue evidence="2">Leaf</tissue>
    </source>
</reference>
<evidence type="ECO:0000313" key="3">
    <source>
        <dbReference type="Proteomes" id="UP000824120"/>
    </source>
</evidence>
<gene>
    <name evidence="2" type="ORF">H5410_042174</name>
</gene>
<proteinExistence type="predicted"/>
<feature type="compositionally biased region" description="Basic and acidic residues" evidence="1">
    <location>
        <begin position="48"/>
        <end position="60"/>
    </location>
</feature>
<dbReference type="AlphaFoldDB" id="A0A9J5XWT4"/>
<comment type="caution">
    <text evidence="2">The sequence shown here is derived from an EMBL/GenBank/DDBJ whole genome shotgun (WGS) entry which is preliminary data.</text>
</comment>
<evidence type="ECO:0000313" key="2">
    <source>
        <dbReference type="EMBL" id="KAG5591660.1"/>
    </source>
</evidence>
<keyword evidence="3" id="KW-1185">Reference proteome</keyword>
<feature type="compositionally biased region" description="Basic residues" evidence="1">
    <location>
        <begin position="61"/>
        <end position="70"/>
    </location>
</feature>
<protein>
    <submittedName>
        <fullName evidence="2">Uncharacterized protein</fullName>
    </submittedName>
</protein>
<organism evidence="2 3">
    <name type="scientific">Solanum commersonii</name>
    <name type="common">Commerson's wild potato</name>
    <name type="synonym">Commerson's nightshade</name>
    <dbReference type="NCBI Taxonomy" id="4109"/>
    <lineage>
        <taxon>Eukaryota</taxon>
        <taxon>Viridiplantae</taxon>
        <taxon>Streptophyta</taxon>
        <taxon>Embryophyta</taxon>
        <taxon>Tracheophyta</taxon>
        <taxon>Spermatophyta</taxon>
        <taxon>Magnoliopsida</taxon>
        <taxon>eudicotyledons</taxon>
        <taxon>Gunneridae</taxon>
        <taxon>Pentapetalae</taxon>
        <taxon>asterids</taxon>
        <taxon>lamiids</taxon>
        <taxon>Solanales</taxon>
        <taxon>Solanaceae</taxon>
        <taxon>Solanoideae</taxon>
        <taxon>Solaneae</taxon>
        <taxon>Solanum</taxon>
    </lineage>
</organism>